<dbReference type="Proteomes" id="UP000292003">
    <property type="component" value="Unassembled WGS sequence"/>
</dbReference>
<evidence type="ECO:0008006" key="4">
    <source>
        <dbReference type="Google" id="ProtNLM"/>
    </source>
</evidence>
<evidence type="ECO:0000313" key="3">
    <source>
        <dbReference type="Proteomes" id="UP000292003"/>
    </source>
</evidence>
<evidence type="ECO:0000256" key="1">
    <source>
        <dbReference type="SAM" id="Phobius"/>
    </source>
</evidence>
<dbReference type="EMBL" id="SFCC01000024">
    <property type="protein sequence ID" value="RZQ59456.1"/>
    <property type="molecule type" value="Genomic_DNA"/>
</dbReference>
<dbReference type="AlphaFoldDB" id="A0A4Q7IZC8"/>
<feature type="transmembrane region" description="Helical" evidence="1">
    <location>
        <begin position="58"/>
        <end position="76"/>
    </location>
</feature>
<reference evidence="2 3" key="1">
    <citation type="submission" date="2019-02" db="EMBL/GenBank/DDBJ databases">
        <title>Draft genome sequence of Amycolatopsis sp. 8-3EHSu isolated from roots of Suaeda maritima.</title>
        <authorList>
            <person name="Duangmal K."/>
            <person name="Chantavorakit T."/>
        </authorList>
    </citation>
    <scope>NUCLEOTIDE SEQUENCE [LARGE SCALE GENOMIC DNA]</scope>
    <source>
        <strain evidence="2 3">8-3EHSu</strain>
    </source>
</reference>
<keyword evidence="1" id="KW-0812">Transmembrane</keyword>
<name>A0A4Q7IZC8_9PSEU</name>
<keyword evidence="1" id="KW-1133">Transmembrane helix</keyword>
<accession>A0A4Q7IZC8</accession>
<gene>
    <name evidence="2" type="ORF">EWH70_34065</name>
</gene>
<keyword evidence="1" id="KW-0472">Membrane</keyword>
<comment type="caution">
    <text evidence="2">The sequence shown here is derived from an EMBL/GenBank/DDBJ whole genome shotgun (WGS) entry which is preliminary data.</text>
</comment>
<dbReference type="OrthoDB" id="3538349at2"/>
<sequence length="82" mass="9594">MTGAHRTQQDRQQWEDFPHDVDQARLDAELTRRELDETLTALWRKVDAETRVWLRVRAPLLAGGLVLVVVVARLLMHRKHDS</sequence>
<organism evidence="2 3">
    <name type="scientific">Amycolatopsis suaedae</name>
    <dbReference type="NCBI Taxonomy" id="2510978"/>
    <lineage>
        <taxon>Bacteria</taxon>
        <taxon>Bacillati</taxon>
        <taxon>Actinomycetota</taxon>
        <taxon>Actinomycetes</taxon>
        <taxon>Pseudonocardiales</taxon>
        <taxon>Pseudonocardiaceae</taxon>
        <taxon>Amycolatopsis</taxon>
    </lineage>
</organism>
<dbReference type="RefSeq" id="WP_130479717.1">
    <property type="nucleotide sequence ID" value="NZ_SFCC01000024.1"/>
</dbReference>
<proteinExistence type="predicted"/>
<evidence type="ECO:0000313" key="2">
    <source>
        <dbReference type="EMBL" id="RZQ59456.1"/>
    </source>
</evidence>
<keyword evidence="3" id="KW-1185">Reference proteome</keyword>
<protein>
    <recommendedName>
        <fullName evidence="4">DUF3618 domain-containing protein</fullName>
    </recommendedName>
</protein>